<dbReference type="AlphaFoldDB" id="A0A9P8ZW38"/>
<accession>A0A9P8ZW38</accession>
<evidence type="ECO:0000313" key="1">
    <source>
        <dbReference type="EMBL" id="KAH6651573.1"/>
    </source>
</evidence>
<dbReference type="EMBL" id="JAGPXC010000006">
    <property type="protein sequence ID" value="KAH6651573.1"/>
    <property type="molecule type" value="Genomic_DNA"/>
</dbReference>
<organism evidence="1 2">
    <name type="scientific">Truncatella angustata</name>
    <dbReference type="NCBI Taxonomy" id="152316"/>
    <lineage>
        <taxon>Eukaryota</taxon>
        <taxon>Fungi</taxon>
        <taxon>Dikarya</taxon>
        <taxon>Ascomycota</taxon>
        <taxon>Pezizomycotina</taxon>
        <taxon>Sordariomycetes</taxon>
        <taxon>Xylariomycetidae</taxon>
        <taxon>Amphisphaeriales</taxon>
        <taxon>Sporocadaceae</taxon>
        <taxon>Truncatella</taxon>
    </lineage>
</organism>
<comment type="caution">
    <text evidence="1">The sequence shown here is derived from an EMBL/GenBank/DDBJ whole genome shotgun (WGS) entry which is preliminary data.</text>
</comment>
<keyword evidence="2" id="KW-1185">Reference proteome</keyword>
<dbReference type="RefSeq" id="XP_045955851.1">
    <property type="nucleotide sequence ID" value="XM_046100317.1"/>
</dbReference>
<dbReference type="GeneID" id="70129209"/>
<name>A0A9P8ZW38_9PEZI</name>
<protein>
    <submittedName>
        <fullName evidence="1">Uncharacterized protein</fullName>
    </submittedName>
</protein>
<proteinExistence type="predicted"/>
<sequence>MGQPVSHQGHTGRIPREAAKYARLARGHWFSASFWLGNQPGSFPLGVNTPHSGPGRCNSLAWLEVTVSSTMGLLQDRTAVSQERVTCRSGLRSSQGRMQARRLLSCRSGLRSSQGRIVSRLWPFSGGRWSVRMKGEKRSQVELPRVAPYSFLVWVDPLILGPPVH</sequence>
<evidence type="ECO:0000313" key="2">
    <source>
        <dbReference type="Proteomes" id="UP000758603"/>
    </source>
</evidence>
<gene>
    <name evidence="1" type="ORF">BKA67DRAFT_537439</name>
</gene>
<dbReference type="Proteomes" id="UP000758603">
    <property type="component" value="Unassembled WGS sequence"/>
</dbReference>
<reference evidence="1" key="1">
    <citation type="journal article" date="2021" name="Nat. Commun.">
        <title>Genetic determinants of endophytism in the Arabidopsis root mycobiome.</title>
        <authorList>
            <person name="Mesny F."/>
            <person name="Miyauchi S."/>
            <person name="Thiergart T."/>
            <person name="Pickel B."/>
            <person name="Atanasova L."/>
            <person name="Karlsson M."/>
            <person name="Huettel B."/>
            <person name="Barry K.W."/>
            <person name="Haridas S."/>
            <person name="Chen C."/>
            <person name="Bauer D."/>
            <person name="Andreopoulos W."/>
            <person name="Pangilinan J."/>
            <person name="LaButti K."/>
            <person name="Riley R."/>
            <person name="Lipzen A."/>
            <person name="Clum A."/>
            <person name="Drula E."/>
            <person name="Henrissat B."/>
            <person name="Kohler A."/>
            <person name="Grigoriev I.V."/>
            <person name="Martin F.M."/>
            <person name="Hacquard S."/>
        </authorList>
    </citation>
    <scope>NUCLEOTIDE SEQUENCE</scope>
    <source>
        <strain evidence="1">MPI-SDFR-AT-0073</strain>
    </source>
</reference>